<feature type="binding site" evidence="6">
    <location>
        <position position="104"/>
    </location>
    <ligand>
        <name>Mg(2+)</name>
        <dbReference type="ChEBI" id="CHEBI:18420"/>
    </ligand>
</feature>
<dbReference type="InterPro" id="IPR029060">
    <property type="entry name" value="PIN-like_dom_sf"/>
</dbReference>
<evidence type="ECO:0000256" key="6">
    <source>
        <dbReference type="HAMAP-Rule" id="MF_00265"/>
    </source>
</evidence>
<dbReference type="EMBL" id="PYGE01000012">
    <property type="protein sequence ID" value="PSL01805.1"/>
    <property type="molecule type" value="Genomic_DNA"/>
</dbReference>
<organism evidence="8 9">
    <name type="scientific">Haloactinopolyspora alba</name>
    <dbReference type="NCBI Taxonomy" id="648780"/>
    <lineage>
        <taxon>Bacteria</taxon>
        <taxon>Bacillati</taxon>
        <taxon>Actinomycetota</taxon>
        <taxon>Actinomycetes</taxon>
        <taxon>Jiangellales</taxon>
        <taxon>Jiangellaceae</taxon>
        <taxon>Haloactinopolyspora</taxon>
    </lineage>
</organism>
<dbReference type="GO" id="GO:0045926">
    <property type="term" value="P:negative regulation of growth"/>
    <property type="evidence" value="ECO:0007669"/>
    <property type="project" value="UniProtKB-ARBA"/>
</dbReference>
<gene>
    <name evidence="6" type="primary">vapC</name>
    <name evidence="8" type="ORF">CLV30_11244</name>
</gene>
<evidence type="ECO:0000313" key="8">
    <source>
        <dbReference type="EMBL" id="PSL01805.1"/>
    </source>
</evidence>
<proteinExistence type="inferred from homology"/>
<dbReference type="SUPFAM" id="SSF88723">
    <property type="entry name" value="PIN domain-like"/>
    <property type="match status" value="1"/>
</dbReference>
<dbReference type="AlphaFoldDB" id="A0A2P8DX68"/>
<dbReference type="InterPro" id="IPR006226">
    <property type="entry name" value="Mtu_PIN"/>
</dbReference>
<evidence type="ECO:0000313" key="9">
    <source>
        <dbReference type="Proteomes" id="UP000243528"/>
    </source>
</evidence>
<sequence length="140" mass="15343">MSESSSAELSYLLDANVLIALAVRDHTAHEAAHRWLAGVGQIALCPITEGALVRFLLREGESAVVAQEAISAIRNMPRCEFWSDNVSYSDLDMKGVYGHRQVTDSYLVGLASERVVGRLATFDRALAVRHSTWCVLVPQS</sequence>
<keyword evidence="6" id="KW-0800">Toxin</keyword>
<dbReference type="GO" id="GO:0090729">
    <property type="term" value="F:toxin activity"/>
    <property type="evidence" value="ECO:0007669"/>
    <property type="project" value="UniProtKB-KW"/>
</dbReference>
<keyword evidence="1 6" id="KW-1277">Toxin-antitoxin system</keyword>
<evidence type="ECO:0000256" key="3">
    <source>
        <dbReference type="ARBA" id="ARBA00022723"/>
    </source>
</evidence>
<comment type="caution">
    <text evidence="8">The sequence shown here is derived from an EMBL/GenBank/DDBJ whole genome shotgun (WGS) entry which is preliminary data.</text>
</comment>
<keyword evidence="9" id="KW-1185">Reference proteome</keyword>
<dbReference type="NCBIfam" id="TIGR00028">
    <property type="entry name" value="Mtu_PIN_fam"/>
    <property type="match status" value="1"/>
</dbReference>
<evidence type="ECO:0000256" key="2">
    <source>
        <dbReference type="ARBA" id="ARBA00022722"/>
    </source>
</evidence>
<comment type="cofactor">
    <cofactor evidence="6">
        <name>Mg(2+)</name>
        <dbReference type="ChEBI" id="CHEBI:18420"/>
    </cofactor>
</comment>
<comment type="similarity">
    <text evidence="6">Belongs to the PINc/VapC protein family.</text>
</comment>
<dbReference type="GO" id="GO:0004540">
    <property type="term" value="F:RNA nuclease activity"/>
    <property type="evidence" value="ECO:0007669"/>
    <property type="project" value="InterPro"/>
</dbReference>
<keyword evidence="4 6" id="KW-0378">Hydrolase</keyword>
<dbReference type="GO" id="GO:0000287">
    <property type="term" value="F:magnesium ion binding"/>
    <property type="evidence" value="ECO:0007669"/>
    <property type="project" value="UniProtKB-UniRule"/>
</dbReference>
<evidence type="ECO:0000256" key="4">
    <source>
        <dbReference type="ARBA" id="ARBA00022801"/>
    </source>
</evidence>
<dbReference type="Gene3D" id="3.40.50.1010">
    <property type="entry name" value="5'-nuclease"/>
    <property type="match status" value="1"/>
</dbReference>
<feature type="binding site" evidence="6">
    <location>
        <position position="14"/>
    </location>
    <ligand>
        <name>Mg(2+)</name>
        <dbReference type="ChEBI" id="CHEBI:18420"/>
    </ligand>
</feature>
<comment type="function">
    <text evidence="6">Toxic component of a toxin-antitoxin (TA) system. An RNase.</text>
</comment>
<protein>
    <recommendedName>
        <fullName evidence="6">Ribonuclease VapC</fullName>
        <shortName evidence="6">RNase VapC</shortName>
        <ecNumber evidence="6">3.1.-.-</ecNumber>
    </recommendedName>
    <alternativeName>
        <fullName evidence="6">Toxin VapC</fullName>
    </alternativeName>
</protein>
<evidence type="ECO:0000259" key="7">
    <source>
        <dbReference type="Pfam" id="PF01850"/>
    </source>
</evidence>
<dbReference type="HAMAP" id="MF_00265">
    <property type="entry name" value="VapC_Nob1"/>
    <property type="match status" value="1"/>
</dbReference>
<dbReference type="RefSeq" id="WP_106538277.1">
    <property type="nucleotide sequence ID" value="NZ_PYGE01000012.1"/>
</dbReference>
<dbReference type="Pfam" id="PF01850">
    <property type="entry name" value="PIN"/>
    <property type="match status" value="1"/>
</dbReference>
<dbReference type="InterPro" id="IPR022907">
    <property type="entry name" value="VapC_family"/>
</dbReference>
<keyword evidence="5 6" id="KW-0460">Magnesium</keyword>
<evidence type="ECO:0000256" key="1">
    <source>
        <dbReference type="ARBA" id="ARBA00022649"/>
    </source>
</evidence>
<name>A0A2P8DX68_9ACTN</name>
<reference evidence="8 9" key="1">
    <citation type="submission" date="2018-03" db="EMBL/GenBank/DDBJ databases">
        <title>Genomic Encyclopedia of Archaeal and Bacterial Type Strains, Phase II (KMG-II): from individual species to whole genera.</title>
        <authorList>
            <person name="Goeker M."/>
        </authorList>
    </citation>
    <scope>NUCLEOTIDE SEQUENCE [LARGE SCALE GENOMIC DNA]</scope>
    <source>
        <strain evidence="8 9">DSM 45211</strain>
    </source>
</reference>
<evidence type="ECO:0000256" key="5">
    <source>
        <dbReference type="ARBA" id="ARBA00022842"/>
    </source>
</evidence>
<dbReference type="GO" id="GO:0016788">
    <property type="term" value="F:hydrolase activity, acting on ester bonds"/>
    <property type="evidence" value="ECO:0007669"/>
    <property type="project" value="InterPro"/>
</dbReference>
<dbReference type="OrthoDB" id="196567at2"/>
<dbReference type="EC" id="3.1.-.-" evidence="6"/>
<feature type="domain" description="PIN" evidence="7">
    <location>
        <begin position="11"/>
        <end position="126"/>
    </location>
</feature>
<dbReference type="Proteomes" id="UP000243528">
    <property type="component" value="Unassembled WGS sequence"/>
</dbReference>
<keyword evidence="2 6" id="KW-0540">Nuclease</keyword>
<dbReference type="InterPro" id="IPR002716">
    <property type="entry name" value="PIN_dom"/>
</dbReference>
<accession>A0A2P8DX68</accession>
<keyword evidence="3 6" id="KW-0479">Metal-binding</keyword>